<name>A0A9Q1GKB4_9CARY</name>
<gene>
    <name evidence="2" type="ORF">Cgig2_015545</name>
</gene>
<dbReference type="EMBL" id="JAKOGI010002162">
    <property type="protein sequence ID" value="KAJ8422737.1"/>
    <property type="molecule type" value="Genomic_DNA"/>
</dbReference>
<evidence type="ECO:0000313" key="2">
    <source>
        <dbReference type="EMBL" id="KAJ8422737.1"/>
    </source>
</evidence>
<feature type="compositionally biased region" description="Polar residues" evidence="1">
    <location>
        <begin position="122"/>
        <end position="139"/>
    </location>
</feature>
<dbReference type="AlphaFoldDB" id="A0A9Q1GKB4"/>
<protein>
    <submittedName>
        <fullName evidence="2">Uncharacterized protein</fullName>
    </submittedName>
</protein>
<comment type="caution">
    <text evidence="2">The sequence shown here is derived from an EMBL/GenBank/DDBJ whole genome shotgun (WGS) entry which is preliminary data.</text>
</comment>
<feature type="region of interest" description="Disordered" evidence="1">
    <location>
        <begin position="30"/>
        <end position="167"/>
    </location>
</feature>
<organism evidence="2 3">
    <name type="scientific">Carnegiea gigantea</name>
    <dbReference type="NCBI Taxonomy" id="171969"/>
    <lineage>
        <taxon>Eukaryota</taxon>
        <taxon>Viridiplantae</taxon>
        <taxon>Streptophyta</taxon>
        <taxon>Embryophyta</taxon>
        <taxon>Tracheophyta</taxon>
        <taxon>Spermatophyta</taxon>
        <taxon>Magnoliopsida</taxon>
        <taxon>eudicotyledons</taxon>
        <taxon>Gunneridae</taxon>
        <taxon>Pentapetalae</taxon>
        <taxon>Caryophyllales</taxon>
        <taxon>Cactineae</taxon>
        <taxon>Cactaceae</taxon>
        <taxon>Cactoideae</taxon>
        <taxon>Echinocereeae</taxon>
        <taxon>Carnegiea</taxon>
    </lineage>
</organism>
<evidence type="ECO:0000313" key="3">
    <source>
        <dbReference type="Proteomes" id="UP001153076"/>
    </source>
</evidence>
<keyword evidence="3" id="KW-1185">Reference proteome</keyword>
<dbReference type="Proteomes" id="UP001153076">
    <property type="component" value="Unassembled WGS sequence"/>
</dbReference>
<proteinExistence type="predicted"/>
<feature type="compositionally biased region" description="Gly residues" evidence="1">
    <location>
        <begin position="39"/>
        <end position="58"/>
    </location>
</feature>
<reference evidence="2" key="1">
    <citation type="submission" date="2022-04" db="EMBL/GenBank/DDBJ databases">
        <title>Carnegiea gigantea Genome sequencing and assembly v2.</title>
        <authorList>
            <person name="Copetti D."/>
            <person name="Sanderson M.J."/>
            <person name="Burquez A."/>
            <person name="Wojciechowski M.F."/>
        </authorList>
    </citation>
    <scope>NUCLEOTIDE SEQUENCE</scope>
    <source>
        <strain evidence="2">SGP5-SGP5p</strain>
        <tissue evidence="2">Aerial part</tissue>
    </source>
</reference>
<sequence length="190" mass="19446">MVKKGACKICGRYGHEDSICYEVIGYPPGWGSRGRGRGSRGGPNMGGGGRLNGKGRAGLGRETAAAAVQHEGGPLTKSPSDGPLSVSNSDAGPVTMDQETSASPTTSLPAEIVRRREGLDPAQSSPRGTMTNQDRQAQMNLGPHSDLPVFTDRGSTGDDGELGPATNLDCMTLAAEAQSDPVAPGSLPST</sequence>
<accession>A0A9Q1GKB4</accession>
<evidence type="ECO:0000256" key="1">
    <source>
        <dbReference type="SAM" id="MobiDB-lite"/>
    </source>
</evidence>
<feature type="compositionally biased region" description="Polar residues" evidence="1">
    <location>
        <begin position="97"/>
        <end position="108"/>
    </location>
</feature>